<dbReference type="Pfam" id="PF06985">
    <property type="entry name" value="HET"/>
    <property type="match status" value="1"/>
</dbReference>
<accession>A0A6A6EBR4</accession>
<evidence type="ECO:0000313" key="2">
    <source>
        <dbReference type="EMBL" id="KAF2187978.1"/>
    </source>
</evidence>
<name>A0A6A6EBR4_9PEZI</name>
<dbReference type="Proteomes" id="UP000800200">
    <property type="component" value="Unassembled WGS sequence"/>
</dbReference>
<organism evidence="2 3">
    <name type="scientific">Zopfia rhizophila CBS 207.26</name>
    <dbReference type="NCBI Taxonomy" id="1314779"/>
    <lineage>
        <taxon>Eukaryota</taxon>
        <taxon>Fungi</taxon>
        <taxon>Dikarya</taxon>
        <taxon>Ascomycota</taxon>
        <taxon>Pezizomycotina</taxon>
        <taxon>Dothideomycetes</taxon>
        <taxon>Dothideomycetes incertae sedis</taxon>
        <taxon>Zopfiaceae</taxon>
        <taxon>Zopfia</taxon>
    </lineage>
</organism>
<dbReference type="PANTHER" id="PTHR33112">
    <property type="entry name" value="DOMAIN PROTEIN, PUTATIVE-RELATED"/>
    <property type="match status" value="1"/>
</dbReference>
<dbReference type="AlphaFoldDB" id="A0A6A6EBR4"/>
<evidence type="ECO:0000313" key="3">
    <source>
        <dbReference type="Proteomes" id="UP000800200"/>
    </source>
</evidence>
<dbReference type="EMBL" id="ML994625">
    <property type="protein sequence ID" value="KAF2187978.1"/>
    <property type="molecule type" value="Genomic_DNA"/>
</dbReference>
<dbReference type="PANTHER" id="PTHR33112:SF12">
    <property type="entry name" value="HETEROKARYON INCOMPATIBILITY DOMAIN-CONTAINING PROTEIN"/>
    <property type="match status" value="1"/>
</dbReference>
<sequence length="93" mass="10677">LHVVEAPDNCRYLIMSYVWGSFQMPQMETICENGQNKVDLAPVFNKLPKTIRDAIALVQELGEQLLWIDTLCINQNDKIELNQPAAQMDKIYP</sequence>
<reference evidence="2" key="1">
    <citation type="journal article" date="2020" name="Stud. Mycol.">
        <title>101 Dothideomycetes genomes: a test case for predicting lifestyles and emergence of pathogens.</title>
        <authorList>
            <person name="Haridas S."/>
            <person name="Albert R."/>
            <person name="Binder M."/>
            <person name="Bloem J."/>
            <person name="Labutti K."/>
            <person name="Salamov A."/>
            <person name="Andreopoulos B."/>
            <person name="Baker S."/>
            <person name="Barry K."/>
            <person name="Bills G."/>
            <person name="Bluhm B."/>
            <person name="Cannon C."/>
            <person name="Castanera R."/>
            <person name="Culley D."/>
            <person name="Daum C."/>
            <person name="Ezra D."/>
            <person name="Gonzalez J."/>
            <person name="Henrissat B."/>
            <person name="Kuo A."/>
            <person name="Liang C."/>
            <person name="Lipzen A."/>
            <person name="Lutzoni F."/>
            <person name="Magnuson J."/>
            <person name="Mondo S."/>
            <person name="Nolan M."/>
            <person name="Ohm R."/>
            <person name="Pangilinan J."/>
            <person name="Park H.-J."/>
            <person name="Ramirez L."/>
            <person name="Alfaro M."/>
            <person name="Sun H."/>
            <person name="Tritt A."/>
            <person name="Yoshinaga Y."/>
            <person name="Zwiers L.-H."/>
            <person name="Turgeon B."/>
            <person name="Goodwin S."/>
            <person name="Spatafora J."/>
            <person name="Crous P."/>
            <person name="Grigoriev I."/>
        </authorList>
    </citation>
    <scope>NUCLEOTIDE SEQUENCE</scope>
    <source>
        <strain evidence="2">CBS 207.26</strain>
    </source>
</reference>
<evidence type="ECO:0000259" key="1">
    <source>
        <dbReference type="Pfam" id="PF06985"/>
    </source>
</evidence>
<feature type="non-terminal residue" evidence="2">
    <location>
        <position position="1"/>
    </location>
</feature>
<protein>
    <submittedName>
        <fullName evidence="2">Heterokaryon incompatibility</fullName>
    </submittedName>
</protein>
<feature type="domain" description="Heterokaryon incompatibility" evidence="1">
    <location>
        <begin position="12"/>
        <end position="92"/>
    </location>
</feature>
<dbReference type="OrthoDB" id="2958217at2759"/>
<keyword evidence="3" id="KW-1185">Reference proteome</keyword>
<proteinExistence type="predicted"/>
<gene>
    <name evidence="2" type="ORF">K469DRAFT_567625</name>
</gene>
<dbReference type="InterPro" id="IPR010730">
    <property type="entry name" value="HET"/>
</dbReference>